<keyword evidence="6" id="KW-1185">Reference proteome</keyword>
<keyword evidence="3" id="KW-0574">Periplasm</keyword>
<evidence type="ECO:0000256" key="4">
    <source>
        <dbReference type="SAM" id="SignalP"/>
    </source>
</evidence>
<dbReference type="InterPro" id="IPR018389">
    <property type="entry name" value="DctP_fam"/>
</dbReference>
<feature type="signal peptide" evidence="4">
    <location>
        <begin position="1"/>
        <end position="24"/>
    </location>
</feature>
<keyword evidence="2 4" id="KW-0732">Signal</keyword>
<dbReference type="KEGG" id="ppru:FDP22_17965"/>
<dbReference type="NCBIfam" id="NF037995">
    <property type="entry name" value="TRAP_S1"/>
    <property type="match status" value="1"/>
</dbReference>
<dbReference type="GO" id="GO:0042597">
    <property type="term" value="C:periplasmic space"/>
    <property type="evidence" value="ECO:0007669"/>
    <property type="project" value="UniProtKB-SubCell"/>
</dbReference>
<evidence type="ECO:0000313" key="5">
    <source>
        <dbReference type="EMBL" id="QDL93504.1"/>
    </source>
</evidence>
<evidence type="ECO:0000256" key="1">
    <source>
        <dbReference type="ARBA" id="ARBA00004418"/>
    </source>
</evidence>
<protein>
    <submittedName>
        <fullName evidence="5">TRAP transporter substrate-binding protein</fullName>
    </submittedName>
</protein>
<dbReference type="CDD" id="cd13665">
    <property type="entry name" value="PBP2_TRAP_Dctp3_4"/>
    <property type="match status" value="1"/>
</dbReference>
<dbReference type="AlphaFoldDB" id="A0A5B8G0G1"/>
<dbReference type="EMBL" id="CP040818">
    <property type="protein sequence ID" value="QDL93504.1"/>
    <property type="molecule type" value="Genomic_DNA"/>
</dbReference>
<comment type="subcellular location">
    <subcellularLocation>
        <location evidence="1">Periplasm</location>
    </subcellularLocation>
</comment>
<dbReference type="InterPro" id="IPR038404">
    <property type="entry name" value="TRAP_DctP_sf"/>
</dbReference>
<evidence type="ECO:0000256" key="2">
    <source>
        <dbReference type="ARBA" id="ARBA00022729"/>
    </source>
</evidence>
<reference evidence="5 6" key="1">
    <citation type="submission" date="2019-06" db="EMBL/GenBank/DDBJ databases">
        <title>Genome sequence of Rhodobacteraceae bacterium D4M1.</title>
        <authorList>
            <person name="Cao J."/>
        </authorList>
    </citation>
    <scope>NUCLEOTIDE SEQUENCE [LARGE SCALE GENOMIC DNA]</scope>
    <source>
        <strain evidence="5 6">D4M1</strain>
    </source>
</reference>
<sequence length="340" mass="37434">MTMNCLTRVTLAAALSLSALGAQAAEVEWRLSHWLPATHPIQPQGIEPWAESIKEASGGRINITIFPAQQLGAAPDHYDMARDGIADVTYVNPGYQAGRFPIASLIEIPFQVTNATDGAAAMHEWYAQYAEKEMPDVKVCMMNPHDPGAFHSKTPIHVPADVSGMNVRPANATIARFVSLLGGSSVQVSAPEAREALSKGVADAMTFPWNSVYLFGIDQILHQHLDMPFYASLQTLLISKASYEALPDDLKTVIDDHCTPEWSKTFSTGWADWEAAGRQKMIDSPDHTLYEPTDDEIALWREAAAPLLDSWKKDVTAKGYDADAIYQSYMDTLEKYGVKY</sequence>
<feature type="chain" id="PRO_5022796192" evidence="4">
    <location>
        <begin position="25"/>
        <end position="340"/>
    </location>
</feature>
<gene>
    <name evidence="5" type="ORF">FDP22_17965</name>
</gene>
<dbReference type="GO" id="GO:0055085">
    <property type="term" value="P:transmembrane transport"/>
    <property type="evidence" value="ECO:0007669"/>
    <property type="project" value="InterPro"/>
</dbReference>
<evidence type="ECO:0000313" key="6">
    <source>
        <dbReference type="Proteomes" id="UP000305888"/>
    </source>
</evidence>
<name>A0A5B8G0G1_9RHOB</name>
<proteinExistence type="predicted"/>
<evidence type="ECO:0000256" key="3">
    <source>
        <dbReference type="ARBA" id="ARBA00022764"/>
    </source>
</evidence>
<dbReference type="Pfam" id="PF03480">
    <property type="entry name" value="DctP"/>
    <property type="match status" value="1"/>
</dbReference>
<dbReference type="PANTHER" id="PTHR33376">
    <property type="match status" value="1"/>
</dbReference>
<accession>A0A5B8G0G1</accession>
<dbReference type="OrthoDB" id="7822595at2"/>
<dbReference type="PANTHER" id="PTHR33376:SF15">
    <property type="entry name" value="BLL6794 PROTEIN"/>
    <property type="match status" value="1"/>
</dbReference>
<dbReference type="Gene3D" id="3.40.190.170">
    <property type="entry name" value="Bacterial extracellular solute-binding protein, family 7"/>
    <property type="match status" value="1"/>
</dbReference>
<dbReference type="Proteomes" id="UP000305888">
    <property type="component" value="Chromosome"/>
</dbReference>
<organism evidence="5 6">
    <name type="scientific">Paroceanicella profunda</name>
    <dbReference type="NCBI Taxonomy" id="2579971"/>
    <lineage>
        <taxon>Bacteria</taxon>
        <taxon>Pseudomonadati</taxon>
        <taxon>Pseudomonadota</taxon>
        <taxon>Alphaproteobacteria</taxon>
        <taxon>Rhodobacterales</taxon>
        <taxon>Paracoccaceae</taxon>
        <taxon>Paroceanicella</taxon>
    </lineage>
</organism>